<dbReference type="Proteomes" id="UP000054164">
    <property type="component" value="Unassembled WGS sequence"/>
</dbReference>
<accession>A0A0S6U2A3</accession>
<proteinExistence type="predicted"/>
<evidence type="ECO:0008006" key="4">
    <source>
        <dbReference type="Google" id="ProtNLM"/>
    </source>
</evidence>
<keyword evidence="1" id="KW-0175">Coiled coil</keyword>
<dbReference type="EMBL" id="DF384213">
    <property type="protein sequence ID" value="GAE01194.1"/>
    <property type="molecule type" value="Genomic_DNA"/>
</dbReference>
<feature type="coiled-coil region" evidence="1">
    <location>
        <begin position="333"/>
        <end position="360"/>
    </location>
</feature>
<protein>
    <recommendedName>
        <fullName evidence="4">DUF4317 domain-containing protein</fullName>
    </recommendedName>
</protein>
<name>A0A0S6U2A3_CLOBO</name>
<feature type="compositionally biased region" description="Basic and acidic residues" evidence="2">
    <location>
        <begin position="360"/>
        <end position="378"/>
    </location>
</feature>
<evidence type="ECO:0000313" key="3">
    <source>
        <dbReference type="EMBL" id="GAE01194.1"/>
    </source>
</evidence>
<dbReference type="Pfam" id="PF14199">
    <property type="entry name" value="DUF4317"/>
    <property type="match status" value="1"/>
</dbReference>
<feature type="region of interest" description="Disordered" evidence="2">
    <location>
        <begin position="360"/>
        <end position="381"/>
    </location>
</feature>
<dbReference type="AlphaFoldDB" id="A0A0S6U2A3"/>
<gene>
    <name evidence="3" type="ORF">CBO05C_0884</name>
</gene>
<dbReference type="RefSeq" id="WP_030033703.1">
    <property type="nucleotide sequence ID" value="NZ_DF384213.1"/>
</dbReference>
<organism evidence="3">
    <name type="scientific">Clostridium botulinum B str. Osaka05</name>
    <dbReference type="NCBI Taxonomy" id="1407017"/>
    <lineage>
        <taxon>Bacteria</taxon>
        <taxon>Bacillati</taxon>
        <taxon>Bacillota</taxon>
        <taxon>Clostridia</taxon>
        <taxon>Eubacteriales</taxon>
        <taxon>Clostridiaceae</taxon>
        <taxon>Clostridium</taxon>
    </lineage>
</organism>
<reference evidence="3" key="1">
    <citation type="submission" date="2013-10" db="EMBL/GenBank/DDBJ databases">
        <title>Draft genome sequence of Clostridium botulinum type B strain Osaka05.</title>
        <authorList>
            <person name="Sakaguchi Y."/>
            <person name="Hosomi K."/>
            <person name="Uchiyama J."/>
            <person name="Ogura Y."/>
            <person name="Sakaguchi M."/>
            <person name="Kohda T."/>
            <person name="Mukamoto M."/>
            <person name="Misawa N."/>
            <person name="Matsuzaki S."/>
            <person name="Hayashi T."/>
            <person name="Kozaki S."/>
        </authorList>
    </citation>
    <scope>NUCLEOTIDE SEQUENCE</scope>
    <source>
        <strain evidence="3">Osaka05</strain>
    </source>
</reference>
<evidence type="ECO:0000256" key="1">
    <source>
        <dbReference type="SAM" id="Coils"/>
    </source>
</evidence>
<evidence type="ECO:0000256" key="2">
    <source>
        <dbReference type="SAM" id="MobiDB-lite"/>
    </source>
</evidence>
<dbReference type="InterPro" id="IPR025466">
    <property type="entry name" value="DUF4317"/>
</dbReference>
<dbReference type="HOGENOM" id="CLU_044566_1_0_9"/>
<sequence>MRKKDILELKKRFKKDHCTFTKICGCYVNGEKNIILNFRESFLNLDEDEYFKYLEIAKKVLSGTIGNNILELNFPLNENLENEKQLSLVKLKKSQLKDDSLLEDFYKSIIDSYDYTGNFLILVFHDAYDVITKTTDNSKVDESEEIYEYILCAICPVSLSDPGLRYFEEEKKIKARIRDWVVNTPTLGFVFPAFIDRTSDVNSVMYYTKNAKDPHPELMEEALGCFSKQTATIQKETFQTIIKDSISSDEKKAEKTFMEIQENLNTMIDEYNSIYDDKDDEPITLKQKDIQNLLIESGVPEEATYEIEKSYVENFGEDLPLAEHLIDSKVLKANAQKKKEEQLEKQVEILQHRLEEVKKEAAVDKESEVSKKDDKDNVTLDDDLKDNLDSALGDALEDNLDNALDDTLKNDLNDALENNLEEAPAINSDDNNITSDYDVILQVKPEKIPKIKAQIIDGQKCIVIPIDENEQTTVNGLNDLI</sequence>